<accession>A0AAE1ELD0</accession>
<name>A0AAE1ELD0_PETCI</name>
<gene>
    <name evidence="1" type="ORF">Pcinc_037470</name>
</gene>
<dbReference type="Proteomes" id="UP001286313">
    <property type="component" value="Unassembled WGS sequence"/>
</dbReference>
<keyword evidence="2" id="KW-1185">Reference proteome</keyword>
<dbReference type="EMBL" id="JAWQEG010005966">
    <property type="protein sequence ID" value="KAK3856184.1"/>
    <property type="molecule type" value="Genomic_DNA"/>
</dbReference>
<comment type="caution">
    <text evidence="1">The sequence shown here is derived from an EMBL/GenBank/DDBJ whole genome shotgun (WGS) entry which is preliminary data.</text>
</comment>
<reference evidence="1" key="1">
    <citation type="submission" date="2023-10" db="EMBL/GenBank/DDBJ databases">
        <title>Genome assemblies of two species of porcelain crab, Petrolisthes cinctipes and Petrolisthes manimaculis (Anomura: Porcellanidae).</title>
        <authorList>
            <person name="Angst P."/>
        </authorList>
    </citation>
    <scope>NUCLEOTIDE SEQUENCE</scope>
    <source>
        <strain evidence="1">PB745_01</strain>
        <tissue evidence="1">Gill</tissue>
    </source>
</reference>
<evidence type="ECO:0000313" key="1">
    <source>
        <dbReference type="EMBL" id="KAK3856184.1"/>
    </source>
</evidence>
<protein>
    <submittedName>
        <fullName evidence="1">Uncharacterized protein</fullName>
    </submittedName>
</protein>
<dbReference type="AlphaFoldDB" id="A0AAE1ELD0"/>
<proteinExistence type="predicted"/>
<evidence type="ECO:0000313" key="2">
    <source>
        <dbReference type="Proteomes" id="UP001286313"/>
    </source>
</evidence>
<organism evidence="1 2">
    <name type="scientific">Petrolisthes cinctipes</name>
    <name type="common">Flat porcelain crab</name>
    <dbReference type="NCBI Taxonomy" id="88211"/>
    <lineage>
        <taxon>Eukaryota</taxon>
        <taxon>Metazoa</taxon>
        <taxon>Ecdysozoa</taxon>
        <taxon>Arthropoda</taxon>
        <taxon>Crustacea</taxon>
        <taxon>Multicrustacea</taxon>
        <taxon>Malacostraca</taxon>
        <taxon>Eumalacostraca</taxon>
        <taxon>Eucarida</taxon>
        <taxon>Decapoda</taxon>
        <taxon>Pleocyemata</taxon>
        <taxon>Anomura</taxon>
        <taxon>Galatheoidea</taxon>
        <taxon>Porcellanidae</taxon>
        <taxon>Petrolisthes</taxon>
    </lineage>
</organism>
<sequence length="102" mass="11822">MREVNRNDKEEGWGGKSERENVKLSVMVTLRRVYSTSCVLYVVCTLRRGYSTSWVLCVMGTLRRGYSTSWGLYVVGTLRNRYSPPRTKCRQIPPTTHRVSPF</sequence>